<feature type="compositionally biased region" description="Low complexity" evidence="1">
    <location>
        <begin position="140"/>
        <end position="156"/>
    </location>
</feature>
<protein>
    <submittedName>
        <fullName evidence="3">PH domain-containing protein</fullName>
    </submittedName>
</protein>
<dbReference type="AlphaFoldDB" id="A0A158Q7S3"/>
<dbReference type="WBParaSite" id="EEL_0000541101-mRNA-1">
    <property type="protein sequence ID" value="EEL_0000541101-mRNA-1"/>
    <property type="gene ID" value="EEL_0000541101"/>
</dbReference>
<sequence>MDGPPGAPSTVLPMPTVIPIPPPTLKQFKKWQKKQKKMLKKIGSIPPNIMPPHAPATTPLLQYSRAFSVDNLSRQVLDGYVDVPVTQKRIWKECRKVAKNQAYVNTAPDMPSGPPKSSFSSSCSNGLAVSDLRMIHSAPSTNTSDRSRLTSTTDHSSSLHHRTPSPVQLKNSSNQHLQQVRGSRNEAGLAGAPKRLQQWNLVTKGGPSAIVRHETADVIDEETHGEVKKDDIGRKSSDINYVSRETASTDECSHSKAATSRDCDERNYGYRNGISGSCNRNCQYSDCITNSDGDINLQHNIPVKITLEVEGVPEKNVQLFSKNVINSTDGDKVFPTDETASSPFQRYISTPGTTTQNQTTQQTQLGYFPLKKSADYGSTISSLTQSSNMKTEVSDIDFSWVNDVENRLEREIAFVREDSRQQLHRQEQLPVQYFGMDLDQSKTCKNETAVVVSPVYTTTTKSLEVFGECESRKELSQIHSDVRSKAAMFDTEAFRNERKVEQAAYRHRSRSTPRGNVYIPQPDYRSYDPISVDISQNSSRYSGIHSSNAPVTTGPKYNQCPQRYSENSNMKLNGNITEVGAKCGGNSYRGNEKMTKQQQQQQPYPDYGNEMLQRNGTYNAAECYIQNAARRSTEEPWRISVAY</sequence>
<evidence type="ECO:0000313" key="3">
    <source>
        <dbReference type="WBParaSite" id="EEL_0000541101-mRNA-1"/>
    </source>
</evidence>
<dbReference type="Proteomes" id="UP000050640">
    <property type="component" value="Unplaced"/>
</dbReference>
<feature type="compositionally biased region" description="Polar residues" evidence="1">
    <location>
        <begin position="165"/>
        <end position="176"/>
    </location>
</feature>
<feature type="region of interest" description="Disordered" evidence="1">
    <location>
        <begin position="503"/>
        <end position="522"/>
    </location>
</feature>
<feature type="region of interest" description="Disordered" evidence="1">
    <location>
        <begin position="105"/>
        <end position="124"/>
    </location>
</feature>
<reference evidence="3" key="1">
    <citation type="submission" date="2016-04" db="UniProtKB">
        <authorList>
            <consortium name="WormBaseParasite"/>
        </authorList>
    </citation>
    <scope>IDENTIFICATION</scope>
</reference>
<feature type="region of interest" description="Disordered" evidence="1">
    <location>
        <begin position="138"/>
        <end position="176"/>
    </location>
</feature>
<keyword evidence="2" id="KW-1185">Reference proteome</keyword>
<name>A0A158Q7S3_9BILA</name>
<feature type="compositionally biased region" description="Low complexity" evidence="1">
    <location>
        <begin position="115"/>
        <end position="124"/>
    </location>
</feature>
<proteinExistence type="predicted"/>
<evidence type="ECO:0000313" key="2">
    <source>
        <dbReference type="Proteomes" id="UP000050640"/>
    </source>
</evidence>
<evidence type="ECO:0000256" key="1">
    <source>
        <dbReference type="SAM" id="MobiDB-lite"/>
    </source>
</evidence>
<organism evidence="2 3">
    <name type="scientific">Elaeophora elaphi</name>
    <dbReference type="NCBI Taxonomy" id="1147741"/>
    <lineage>
        <taxon>Eukaryota</taxon>
        <taxon>Metazoa</taxon>
        <taxon>Ecdysozoa</taxon>
        <taxon>Nematoda</taxon>
        <taxon>Chromadorea</taxon>
        <taxon>Rhabditida</taxon>
        <taxon>Spirurina</taxon>
        <taxon>Spiruromorpha</taxon>
        <taxon>Filarioidea</taxon>
        <taxon>Onchocercidae</taxon>
        <taxon>Elaeophora</taxon>
    </lineage>
</organism>
<accession>A0A158Q7S3</accession>